<dbReference type="AlphaFoldDB" id="A0A8J4Y0H4"/>
<comment type="caution">
    <text evidence="1">The sequence shown here is derived from an EMBL/GenBank/DDBJ whole genome shotgun (WGS) entry which is preliminary data.</text>
</comment>
<accession>A0A8J4Y0H4</accession>
<evidence type="ECO:0000313" key="1">
    <source>
        <dbReference type="EMBL" id="KAG0717612.1"/>
    </source>
</evidence>
<keyword evidence="2" id="KW-1185">Reference proteome</keyword>
<protein>
    <submittedName>
        <fullName evidence="1">Uncharacterized protein</fullName>
    </submittedName>
</protein>
<name>A0A8J4Y0H4_CHIOP</name>
<proteinExistence type="predicted"/>
<dbReference type="OrthoDB" id="7480412at2759"/>
<dbReference type="Proteomes" id="UP000770661">
    <property type="component" value="Unassembled WGS sequence"/>
</dbReference>
<reference evidence="1" key="1">
    <citation type="submission" date="2020-07" db="EMBL/GenBank/DDBJ databases">
        <title>The High-quality genome of the commercially important snow crab, Chionoecetes opilio.</title>
        <authorList>
            <person name="Jeong J.-H."/>
            <person name="Ryu S."/>
        </authorList>
    </citation>
    <scope>NUCLEOTIDE SEQUENCE</scope>
    <source>
        <strain evidence="1">MADBK_172401_WGS</strain>
        <tissue evidence="1">Digestive gland</tissue>
    </source>
</reference>
<dbReference type="EMBL" id="JACEEZ010017359">
    <property type="protein sequence ID" value="KAG0717612.1"/>
    <property type="molecule type" value="Genomic_DNA"/>
</dbReference>
<organism evidence="1 2">
    <name type="scientific">Chionoecetes opilio</name>
    <name type="common">Atlantic snow crab</name>
    <name type="synonym">Cancer opilio</name>
    <dbReference type="NCBI Taxonomy" id="41210"/>
    <lineage>
        <taxon>Eukaryota</taxon>
        <taxon>Metazoa</taxon>
        <taxon>Ecdysozoa</taxon>
        <taxon>Arthropoda</taxon>
        <taxon>Crustacea</taxon>
        <taxon>Multicrustacea</taxon>
        <taxon>Malacostraca</taxon>
        <taxon>Eumalacostraca</taxon>
        <taxon>Eucarida</taxon>
        <taxon>Decapoda</taxon>
        <taxon>Pleocyemata</taxon>
        <taxon>Brachyura</taxon>
        <taxon>Eubrachyura</taxon>
        <taxon>Majoidea</taxon>
        <taxon>Majidae</taxon>
        <taxon>Chionoecetes</taxon>
    </lineage>
</organism>
<evidence type="ECO:0000313" key="2">
    <source>
        <dbReference type="Proteomes" id="UP000770661"/>
    </source>
</evidence>
<sequence>MRNSNLIEHYSEKEDLRYKQFLLQLRQSKLDPSFEFHAAVIFAESLEVLLIALESLHEEAKPLGLEVSWLKTKVQLVSVRDNLAWRRPRVHKARGWGKLMFLVESCLVWEVSLHGDSGVVSPRSGVVGWARRCAPGVCPQ</sequence>
<gene>
    <name evidence="1" type="ORF">GWK47_008003</name>
</gene>